<dbReference type="GO" id="GO:0005634">
    <property type="term" value="C:nucleus"/>
    <property type="evidence" value="ECO:0007669"/>
    <property type="project" value="UniProtKB-SubCell"/>
</dbReference>
<dbReference type="FunFam" id="1.20.5.170:FF:000020">
    <property type="entry name" value="BZIP transcription factor"/>
    <property type="match status" value="1"/>
</dbReference>
<comment type="subcellular location">
    <subcellularLocation>
        <location evidence="1">Nucleus</location>
    </subcellularLocation>
</comment>
<dbReference type="InterPro" id="IPR045314">
    <property type="entry name" value="bZIP_plant_GBF1"/>
</dbReference>
<keyword evidence="3" id="KW-0238">DNA-binding</keyword>
<dbReference type="GO" id="GO:0045893">
    <property type="term" value="P:positive regulation of DNA-templated transcription"/>
    <property type="evidence" value="ECO:0007669"/>
    <property type="project" value="TreeGrafter"/>
</dbReference>
<dbReference type="SUPFAM" id="SSF57959">
    <property type="entry name" value="Leucine zipper domain"/>
    <property type="match status" value="1"/>
</dbReference>
<evidence type="ECO:0000256" key="2">
    <source>
        <dbReference type="ARBA" id="ARBA00023015"/>
    </source>
</evidence>
<dbReference type="PROSITE" id="PS00036">
    <property type="entry name" value="BZIP_BASIC"/>
    <property type="match status" value="1"/>
</dbReference>
<dbReference type="EMBL" id="JAUIZM010000009">
    <property type="protein sequence ID" value="KAK1366933.1"/>
    <property type="molecule type" value="Genomic_DNA"/>
</dbReference>
<sequence length="135" mass="16046">MVMSTEPAQLQFSPDEINDLLSLINYYPTTTSTTTTLSSDTNRPVYSLEERKHRRMISNRESARRSRLRKKRHLEKLVTEMNRLKCENRELKERLCLATYQSHVVMVETDLLRSEYFNLKTRLLNLYPSLMSMQL</sequence>
<dbReference type="AlphaFoldDB" id="A0AAD8MC96"/>
<dbReference type="GO" id="GO:0003700">
    <property type="term" value="F:DNA-binding transcription factor activity"/>
    <property type="evidence" value="ECO:0007669"/>
    <property type="project" value="InterPro"/>
</dbReference>
<reference evidence="7" key="1">
    <citation type="submission" date="2023-02" db="EMBL/GenBank/DDBJ databases">
        <title>Genome of toxic invasive species Heracleum sosnowskyi carries increased number of genes despite the absence of recent whole-genome duplications.</title>
        <authorList>
            <person name="Schelkunov M."/>
            <person name="Shtratnikova V."/>
            <person name="Makarenko M."/>
            <person name="Klepikova A."/>
            <person name="Omelchenko D."/>
            <person name="Novikova G."/>
            <person name="Obukhova E."/>
            <person name="Bogdanov V."/>
            <person name="Penin A."/>
            <person name="Logacheva M."/>
        </authorList>
    </citation>
    <scope>NUCLEOTIDE SEQUENCE</scope>
    <source>
        <strain evidence="7">Hsosn_3</strain>
        <tissue evidence="7">Leaf</tissue>
    </source>
</reference>
<keyword evidence="2" id="KW-0805">Transcription regulation</keyword>
<protein>
    <submittedName>
        <fullName evidence="7">Basic-leucine zipper transcription factor family protein</fullName>
    </submittedName>
</protein>
<keyword evidence="4" id="KW-0804">Transcription</keyword>
<dbReference type="Gene3D" id="1.20.5.170">
    <property type="match status" value="1"/>
</dbReference>
<dbReference type="Pfam" id="PF00170">
    <property type="entry name" value="bZIP_1"/>
    <property type="match status" value="1"/>
</dbReference>
<proteinExistence type="predicted"/>
<keyword evidence="8" id="KW-1185">Reference proteome</keyword>
<gene>
    <name evidence="7" type="ORF">POM88_042494</name>
</gene>
<accession>A0AAD8MC96</accession>
<feature type="domain" description="BZIP" evidence="6">
    <location>
        <begin position="49"/>
        <end position="95"/>
    </location>
</feature>
<evidence type="ECO:0000256" key="5">
    <source>
        <dbReference type="ARBA" id="ARBA00023242"/>
    </source>
</evidence>
<dbReference type="InterPro" id="IPR046347">
    <property type="entry name" value="bZIP_sf"/>
</dbReference>
<comment type="caution">
    <text evidence="7">The sequence shown here is derived from an EMBL/GenBank/DDBJ whole genome shotgun (WGS) entry which is preliminary data.</text>
</comment>
<dbReference type="PROSITE" id="PS50217">
    <property type="entry name" value="BZIP"/>
    <property type="match status" value="1"/>
</dbReference>
<dbReference type="CDD" id="cd14702">
    <property type="entry name" value="bZIP_plant_GBF1"/>
    <property type="match status" value="1"/>
</dbReference>
<dbReference type="PANTHER" id="PTHR45764:SF45">
    <property type="entry name" value="BZIP DOMAIN-CONTAINING PROTEIN"/>
    <property type="match status" value="1"/>
</dbReference>
<evidence type="ECO:0000313" key="7">
    <source>
        <dbReference type="EMBL" id="KAK1366933.1"/>
    </source>
</evidence>
<evidence type="ECO:0000259" key="6">
    <source>
        <dbReference type="PROSITE" id="PS50217"/>
    </source>
</evidence>
<keyword evidence="5" id="KW-0539">Nucleus</keyword>
<dbReference type="Proteomes" id="UP001237642">
    <property type="component" value="Unassembled WGS sequence"/>
</dbReference>
<reference evidence="7" key="2">
    <citation type="submission" date="2023-05" db="EMBL/GenBank/DDBJ databases">
        <authorList>
            <person name="Schelkunov M.I."/>
        </authorList>
    </citation>
    <scope>NUCLEOTIDE SEQUENCE</scope>
    <source>
        <strain evidence="7">Hsosn_3</strain>
        <tissue evidence="7">Leaf</tissue>
    </source>
</reference>
<evidence type="ECO:0000256" key="1">
    <source>
        <dbReference type="ARBA" id="ARBA00004123"/>
    </source>
</evidence>
<dbReference type="InterPro" id="IPR004827">
    <property type="entry name" value="bZIP"/>
</dbReference>
<dbReference type="GO" id="GO:0000976">
    <property type="term" value="F:transcription cis-regulatory region binding"/>
    <property type="evidence" value="ECO:0007669"/>
    <property type="project" value="TreeGrafter"/>
</dbReference>
<evidence type="ECO:0000313" key="8">
    <source>
        <dbReference type="Proteomes" id="UP001237642"/>
    </source>
</evidence>
<evidence type="ECO:0000256" key="4">
    <source>
        <dbReference type="ARBA" id="ARBA00023163"/>
    </source>
</evidence>
<name>A0AAD8MC96_9APIA</name>
<dbReference type="PANTHER" id="PTHR45764">
    <property type="entry name" value="BZIP TRANSCRIPTION FACTOR 44"/>
    <property type="match status" value="1"/>
</dbReference>
<dbReference type="SMART" id="SM00338">
    <property type="entry name" value="BRLZ"/>
    <property type="match status" value="1"/>
</dbReference>
<evidence type="ECO:0000256" key="3">
    <source>
        <dbReference type="ARBA" id="ARBA00023125"/>
    </source>
</evidence>
<dbReference type="GO" id="GO:0046982">
    <property type="term" value="F:protein heterodimerization activity"/>
    <property type="evidence" value="ECO:0007669"/>
    <property type="project" value="UniProtKB-ARBA"/>
</dbReference>
<organism evidence="7 8">
    <name type="scientific">Heracleum sosnowskyi</name>
    <dbReference type="NCBI Taxonomy" id="360622"/>
    <lineage>
        <taxon>Eukaryota</taxon>
        <taxon>Viridiplantae</taxon>
        <taxon>Streptophyta</taxon>
        <taxon>Embryophyta</taxon>
        <taxon>Tracheophyta</taxon>
        <taxon>Spermatophyta</taxon>
        <taxon>Magnoliopsida</taxon>
        <taxon>eudicotyledons</taxon>
        <taxon>Gunneridae</taxon>
        <taxon>Pentapetalae</taxon>
        <taxon>asterids</taxon>
        <taxon>campanulids</taxon>
        <taxon>Apiales</taxon>
        <taxon>Apiaceae</taxon>
        <taxon>Apioideae</taxon>
        <taxon>apioid superclade</taxon>
        <taxon>Tordylieae</taxon>
        <taxon>Tordyliinae</taxon>
        <taxon>Heracleum</taxon>
    </lineage>
</organism>